<dbReference type="InterPro" id="IPR041027">
    <property type="entry name" value="FtsK_alpha"/>
</dbReference>
<dbReference type="Gene3D" id="3.30.980.40">
    <property type="match status" value="1"/>
</dbReference>
<feature type="compositionally biased region" description="Pro residues" evidence="6">
    <location>
        <begin position="707"/>
        <end position="716"/>
    </location>
</feature>
<feature type="transmembrane region" description="Helical" evidence="7">
    <location>
        <begin position="86"/>
        <end position="103"/>
    </location>
</feature>
<keyword evidence="7" id="KW-0472">Membrane</keyword>
<feature type="transmembrane region" description="Helical" evidence="7">
    <location>
        <begin position="61"/>
        <end position="79"/>
    </location>
</feature>
<sequence length="716" mass="78414">MSRRRYRRRRKKFLTPRKGTIFSIMAMLIFASSLLMLLSFFQNGSVLDQITIVLSQYFGVLRYLLPFILISLALLLANLKIIRLRPNIPIGLILIFLCLLGLSQSGDIGEYIWLNFSSSLADIGSFILLSVMLLIGLIVLFNTSIEEIVKFADLIFSAFSSLTKTDKKKPLFAEKLPIKAPVINQAREITHTDEKSVTPVKAKKADNQAVGQLGISPISNLPGTITVWEYPPLDLLAAAPTQRADRGDMKQNAQTIEKTLESFGITARVAEVNLGPAFTQYCLEIAQGTKLSKINALQDDLALALAARTGQVRIDAPIPGKKLVGIEIPNEGLEYVTLKQMLSQDVLKRDKSKLLVPLGLDATGKPEIANIAKMPHVLIAGATGSGKSVLLNAWIATILFRTTPAEVKLILVDSKRVELSLYNGIPHLLAPVIVEPHEIVSALKWAIKEMEDRYKLFSQVGVRNIDGYNEQSGFQAIPNIVIVIDELAALMGYAPVEVEDSICRLAQMARATGIHLVVATQSPRVDVITGLIKANIPTRISFSVTSMMDSRVILDLPGADKLLGRGDMMYIPPEQAKATRIQGAFITEAEVTRLVTFLKNKNIPTQYTTEVTSQEVSLKKGTAGGSSVTGDGRDDFFEEAVRVVCQYDRASASLLQRRLKIGYARAARILDQLEEEGIVGTGEGAKPREVLMKNPDEYLSGRGETGSPPPVSPEAI</sequence>
<proteinExistence type="inferred from homology"/>
<feature type="region of interest" description="Disordered" evidence="6">
    <location>
        <begin position="681"/>
        <end position="716"/>
    </location>
</feature>
<dbReference type="InterPro" id="IPR036390">
    <property type="entry name" value="WH_DNA-bd_sf"/>
</dbReference>
<feature type="transmembrane region" description="Helical" evidence="7">
    <location>
        <begin position="123"/>
        <end position="141"/>
    </location>
</feature>
<evidence type="ECO:0000256" key="7">
    <source>
        <dbReference type="SAM" id="Phobius"/>
    </source>
</evidence>
<dbReference type="SUPFAM" id="SSF52540">
    <property type="entry name" value="P-loop containing nucleoside triphosphate hydrolases"/>
    <property type="match status" value="1"/>
</dbReference>
<dbReference type="Proteomes" id="UP000176665">
    <property type="component" value="Unassembled WGS sequence"/>
</dbReference>
<gene>
    <name evidence="9" type="ORF">A2W14_01165</name>
</gene>
<comment type="similarity">
    <text evidence="1">Belongs to the FtsK/SpoIIIE/SftA family.</text>
</comment>
<feature type="compositionally biased region" description="Basic and acidic residues" evidence="6">
    <location>
        <begin position="685"/>
        <end position="696"/>
    </location>
</feature>
<keyword evidence="2 5" id="KW-0547">Nucleotide-binding</keyword>
<dbReference type="CDD" id="cd01127">
    <property type="entry name" value="TrwB_TraG_TraD_VirD4"/>
    <property type="match status" value="1"/>
</dbReference>
<protein>
    <recommendedName>
        <fullName evidence="8">FtsK domain-containing protein</fullName>
    </recommendedName>
</protein>
<dbReference type="Pfam" id="PF09397">
    <property type="entry name" value="FtsK_gamma"/>
    <property type="match status" value="1"/>
</dbReference>
<dbReference type="Gene3D" id="3.40.50.300">
    <property type="entry name" value="P-loop containing nucleotide triphosphate hydrolases"/>
    <property type="match status" value="1"/>
</dbReference>
<dbReference type="PANTHER" id="PTHR22683">
    <property type="entry name" value="SPORULATION PROTEIN RELATED"/>
    <property type="match status" value="1"/>
</dbReference>
<evidence type="ECO:0000256" key="4">
    <source>
        <dbReference type="ARBA" id="ARBA00023125"/>
    </source>
</evidence>
<evidence type="ECO:0000313" key="9">
    <source>
        <dbReference type="EMBL" id="OGG02643.1"/>
    </source>
</evidence>
<dbReference type="SMART" id="SM00843">
    <property type="entry name" value="Ftsk_gamma"/>
    <property type="match status" value="1"/>
</dbReference>
<evidence type="ECO:0000313" key="10">
    <source>
        <dbReference type="Proteomes" id="UP000176665"/>
    </source>
</evidence>
<dbReference type="GO" id="GO:0003677">
    <property type="term" value="F:DNA binding"/>
    <property type="evidence" value="ECO:0007669"/>
    <property type="project" value="UniProtKB-KW"/>
</dbReference>
<dbReference type="InterPro" id="IPR002543">
    <property type="entry name" value="FtsK_dom"/>
</dbReference>
<dbReference type="Pfam" id="PF01580">
    <property type="entry name" value="FtsK_SpoIIIE"/>
    <property type="match status" value="1"/>
</dbReference>
<evidence type="ECO:0000259" key="8">
    <source>
        <dbReference type="PROSITE" id="PS50901"/>
    </source>
</evidence>
<dbReference type="InterPro" id="IPR018541">
    <property type="entry name" value="Ftsk_gamma"/>
</dbReference>
<evidence type="ECO:0000256" key="5">
    <source>
        <dbReference type="PROSITE-ProRule" id="PRU00289"/>
    </source>
</evidence>
<dbReference type="Gene3D" id="1.10.10.10">
    <property type="entry name" value="Winged helix-like DNA-binding domain superfamily/Winged helix DNA-binding domain"/>
    <property type="match status" value="1"/>
</dbReference>
<comment type="caution">
    <text evidence="9">The sequence shown here is derived from an EMBL/GenBank/DDBJ whole genome shotgun (WGS) entry which is preliminary data.</text>
</comment>
<reference evidence="9 10" key="1">
    <citation type="journal article" date="2016" name="Nat. Commun.">
        <title>Thousands of microbial genomes shed light on interconnected biogeochemical processes in an aquifer system.</title>
        <authorList>
            <person name="Anantharaman K."/>
            <person name="Brown C.T."/>
            <person name="Hug L.A."/>
            <person name="Sharon I."/>
            <person name="Castelle C.J."/>
            <person name="Probst A.J."/>
            <person name="Thomas B.C."/>
            <person name="Singh A."/>
            <person name="Wilkins M.J."/>
            <person name="Karaoz U."/>
            <person name="Brodie E.L."/>
            <person name="Williams K.H."/>
            <person name="Hubbard S.S."/>
            <person name="Banfield J.F."/>
        </authorList>
    </citation>
    <scope>NUCLEOTIDE SEQUENCE [LARGE SCALE GENOMIC DNA]</scope>
</reference>
<keyword evidence="3 5" id="KW-0067">ATP-binding</keyword>
<dbReference type="GO" id="GO:0005524">
    <property type="term" value="F:ATP binding"/>
    <property type="evidence" value="ECO:0007669"/>
    <property type="project" value="UniProtKB-UniRule"/>
</dbReference>
<keyword evidence="7" id="KW-0812">Transmembrane</keyword>
<accession>A0A1F5YRE8</accession>
<dbReference type="InterPro" id="IPR036388">
    <property type="entry name" value="WH-like_DNA-bd_sf"/>
</dbReference>
<evidence type="ECO:0000256" key="6">
    <source>
        <dbReference type="SAM" id="MobiDB-lite"/>
    </source>
</evidence>
<keyword evidence="7" id="KW-1133">Transmembrane helix</keyword>
<dbReference type="SUPFAM" id="SSF46785">
    <property type="entry name" value="Winged helix' DNA-binding domain"/>
    <property type="match status" value="1"/>
</dbReference>
<dbReference type="STRING" id="1798371.A2W14_01165"/>
<evidence type="ECO:0000256" key="3">
    <source>
        <dbReference type="ARBA" id="ARBA00022840"/>
    </source>
</evidence>
<dbReference type="InterPro" id="IPR050206">
    <property type="entry name" value="FtsK/SpoIIIE/SftA"/>
</dbReference>
<dbReference type="PROSITE" id="PS50901">
    <property type="entry name" value="FTSK"/>
    <property type="match status" value="1"/>
</dbReference>
<feature type="binding site" evidence="5">
    <location>
        <begin position="381"/>
        <end position="388"/>
    </location>
    <ligand>
        <name>ATP</name>
        <dbReference type="ChEBI" id="CHEBI:30616"/>
    </ligand>
</feature>
<evidence type="ECO:0000256" key="1">
    <source>
        <dbReference type="ARBA" id="ARBA00006474"/>
    </source>
</evidence>
<dbReference type="InterPro" id="IPR027417">
    <property type="entry name" value="P-loop_NTPase"/>
</dbReference>
<evidence type="ECO:0000256" key="2">
    <source>
        <dbReference type="ARBA" id="ARBA00022741"/>
    </source>
</evidence>
<name>A0A1F5YRE8_9BACT</name>
<dbReference type="Pfam" id="PF17854">
    <property type="entry name" value="FtsK_alpha"/>
    <property type="match status" value="1"/>
</dbReference>
<dbReference type="PANTHER" id="PTHR22683:SF41">
    <property type="entry name" value="DNA TRANSLOCASE FTSK"/>
    <property type="match status" value="1"/>
</dbReference>
<dbReference type="AlphaFoldDB" id="A0A1F5YRE8"/>
<keyword evidence="4" id="KW-0238">DNA-binding</keyword>
<organism evidence="9 10">
    <name type="scientific">Candidatus Gottesmanbacteria bacterium RBG_16_37_8</name>
    <dbReference type="NCBI Taxonomy" id="1798371"/>
    <lineage>
        <taxon>Bacteria</taxon>
        <taxon>Candidatus Gottesmaniibacteriota</taxon>
    </lineage>
</organism>
<feature type="domain" description="FtsK" evidence="8">
    <location>
        <begin position="364"/>
        <end position="551"/>
    </location>
</feature>
<dbReference type="EMBL" id="MFJA01000059">
    <property type="protein sequence ID" value="OGG02643.1"/>
    <property type="molecule type" value="Genomic_DNA"/>
</dbReference>
<feature type="transmembrane region" description="Helical" evidence="7">
    <location>
        <begin position="21"/>
        <end position="41"/>
    </location>
</feature>